<protein>
    <recommendedName>
        <fullName evidence="2">MPN domain-containing protein</fullName>
    </recommendedName>
</protein>
<accession>A0A0F9LVY2</accession>
<dbReference type="PROSITE" id="PS50249">
    <property type="entry name" value="MPN"/>
    <property type="match status" value="1"/>
</dbReference>
<organism evidence="3">
    <name type="scientific">marine sediment metagenome</name>
    <dbReference type="NCBI Taxonomy" id="412755"/>
    <lineage>
        <taxon>unclassified sequences</taxon>
        <taxon>metagenomes</taxon>
        <taxon>ecological metagenomes</taxon>
    </lineage>
</organism>
<feature type="domain" description="MPN" evidence="2">
    <location>
        <begin position="41"/>
        <end position="182"/>
    </location>
</feature>
<reference evidence="3" key="1">
    <citation type="journal article" date="2015" name="Nature">
        <title>Complex archaea that bridge the gap between prokaryotes and eukaryotes.</title>
        <authorList>
            <person name="Spang A."/>
            <person name="Saw J.H."/>
            <person name="Jorgensen S.L."/>
            <person name="Zaremba-Niedzwiedzka K."/>
            <person name="Martijn J."/>
            <person name="Lind A.E."/>
            <person name="van Eijk R."/>
            <person name="Schleper C."/>
            <person name="Guy L."/>
            <person name="Ettema T.J."/>
        </authorList>
    </citation>
    <scope>NUCLEOTIDE SEQUENCE</scope>
</reference>
<gene>
    <name evidence="3" type="ORF">LCGC14_1459960</name>
</gene>
<proteinExistence type="predicted"/>
<dbReference type="Gene3D" id="3.40.140.10">
    <property type="entry name" value="Cytidine Deaminase, domain 2"/>
    <property type="match status" value="1"/>
</dbReference>
<feature type="region of interest" description="Disordered" evidence="1">
    <location>
        <begin position="1"/>
        <end position="39"/>
    </location>
</feature>
<name>A0A0F9LVY2_9ZZZZ</name>
<evidence type="ECO:0000313" key="3">
    <source>
        <dbReference type="EMBL" id="KKM68530.1"/>
    </source>
</evidence>
<comment type="caution">
    <text evidence="3">The sequence shown here is derived from an EMBL/GenBank/DDBJ whole genome shotgun (WGS) entry which is preliminary data.</text>
</comment>
<dbReference type="AlphaFoldDB" id="A0A0F9LVY2"/>
<dbReference type="SUPFAM" id="SSF102712">
    <property type="entry name" value="JAB1/MPN domain"/>
    <property type="match status" value="1"/>
</dbReference>
<dbReference type="Pfam" id="PF01398">
    <property type="entry name" value="JAB"/>
    <property type="match status" value="1"/>
</dbReference>
<dbReference type="InterPro" id="IPR037518">
    <property type="entry name" value="MPN"/>
</dbReference>
<sequence>MAEELERKNDDKETQDDHSDSKIEENTPSDERPKEKTSKPVVIKADAYKTLILYASRYANQAIKPEEWKEIYGVLIGTTTDEFVFVEAAEALTFGHATDVQLDERHYGFIERIENKLYKESKGHYIIGWFHSHPGLGLFFSYIDLINQLGFQGKNNDAVGLVFDHTLLGKKKEEKIRSEDGTEYTMSKYNTGFEIYRLTNVNMDINSPEYDTNYHKVDYIVDGLNKFFFANVLSELSALVTEGKPLQSAYGEESNPNLNKPENFEANSQQSEVIPSLFPDLDKYPKSEFLAEIPMNNEIAFGVDDFSYGEEKAKKKKRELGIKEQAEQLIYEGNQAFNNKDAFSGIEKFRKGINKYKEIKDFDRVLDLLRIISQHCISNNHLIIAKEFASNLYKLAKKQNQLFYIGVANYIMGYLLLKKGDNDVLEDGLNKIQDAAINFEKEGDFAGAGMCFNKIGTIYHTRLNKIENTCLFYRAAIENYNKAILKIHPLNNPTCRGTLY</sequence>
<feature type="compositionally biased region" description="Basic and acidic residues" evidence="1">
    <location>
        <begin position="1"/>
        <end position="38"/>
    </location>
</feature>
<evidence type="ECO:0000256" key="1">
    <source>
        <dbReference type="SAM" id="MobiDB-lite"/>
    </source>
</evidence>
<dbReference type="InterPro" id="IPR000555">
    <property type="entry name" value="JAMM/MPN+_dom"/>
</dbReference>
<dbReference type="EMBL" id="LAZR01010152">
    <property type="protein sequence ID" value="KKM68530.1"/>
    <property type="molecule type" value="Genomic_DNA"/>
</dbReference>
<evidence type="ECO:0000259" key="2">
    <source>
        <dbReference type="PROSITE" id="PS50249"/>
    </source>
</evidence>
<dbReference type="GO" id="GO:0008237">
    <property type="term" value="F:metallopeptidase activity"/>
    <property type="evidence" value="ECO:0007669"/>
    <property type="project" value="InterPro"/>
</dbReference>